<proteinExistence type="predicted"/>
<dbReference type="EMBL" id="PGCJ01000018">
    <property type="protein sequence ID" value="PLW56665.1"/>
    <property type="molecule type" value="Genomic_DNA"/>
</dbReference>
<name>A0A2N5W369_9BASI</name>
<evidence type="ECO:0000313" key="6">
    <source>
        <dbReference type="Proteomes" id="UP000235388"/>
    </source>
</evidence>
<dbReference type="Proteomes" id="UP000235392">
    <property type="component" value="Unassembled WGS sequence"/>
</dbReference>
<accession>A0A2N5W369</accession>
<reference evidence="6 7" key="1">
    <citation type="submission" date="2017-11" db="EMBL/GenBank/DDBJ databases">
        <title>De novo assembly and phasing of dikaryotic genomes from two isolates of Puccinia coronata f. sp. avenae, the causal agent of oat crown rust.</title>
        <authorList>
            <person name="Miller M.E."/>
            <person name="Zhang Y."/>
            <person name="Omidvar V."/>
            <person name="Sperschneider J."/>
            <person name="Schwessinger B."/>
            <person name="Raley C."/>
            <person name="Palmer J.M."/>
            <person name="Garnica D."/>
            <person name="Upadhyaya N."/>
            <person name="Rathjen J."/>
            <person name="Taylor J.M."/>
            <person name="Park R.F."/>
            <person name="Dodds P.N."/>
            <person name="Hirsch C.D."/>
            <person name="Kianian S.F."/>
            <person name="Figueroa M."/>
        </authorList>
    </citation>
    <scope>NUCLEOTIDE SEQUENCE [LARGE SCALE GENOMIC DNA]</scope>
    <source>
        <strain evidence="5">12NC29</strain>
        <strain evidence="3">12SD80</strain>
    </source>
</reference>
<evidence type="ECO:0000313" key="3">
    <source>
        <dbReference type="EMBL" id="PLW24074.1"/>
    </source>
</evidence>
<feature type="signal peptide" evidence="2">
    <location>
        <begin position="1"/>
        <end position="22"/>
    </location>
</feature>
<feature type="chain" id="PRO_5015084154" evidence="2">
    <location>
        <begin position="23"/>
        <end position="54"/>
    </location>
</feature>
<keyword evidence="6" id="KW-1185">Reference proteome</keyword>
<dbReference type="AlphaFoldDB" id="A0A2N5W369"/>
<evidence type="ECO:0000313" key="4">
    <source>
        <dbReference type="EMBL" id="PLW40133.1"/>
    </source>
</evidence>
<comment type="caution">
    <text evidence="5">The sequence shown here is derived from an EMBL/GenBank/DDBJ whole genome shotgun (WGS) entry which is preliminary data.</text>
</comment>
<gene>
    <name evidence="5" type="ORF">PCANC_05169</name>
    <name evidence="4" type="ORF">PCASD_07853</name>
    <name evidence="3" type="ORF">PCASD_14277</name>
</gene>
<evidence type="ECO:0000313" key="5">
    <source>
        <dbReference type="EMBL" id="PLW56665.1"/>
    </source>
</evidence>
<sequence>MAQFSFIGILVLVALHLQPGMKAPDSSNTSVPGPMNPWGTTGNGEGATVCNPYS</sequence>
<organism evidence="5 6">
    <name type="scientific">Puccinia coronata f. sp. avenae</name>
    <dbReference type="NCBI Taxonomy" id="200324"/>
    <lineage>
        <taxon>Eukaryota</taxon>
        <taxon>Fungi</taxon>
        <taxon>Dikarya</taxon>
        <taxon>Basidiomycota</taxon>
        <taxon>Pucciniomycotina</taxon>
        <taxon>Pucciniomycetes</taxon>
        <taxon>Pucciniales</taxon>
        <taxon>Pucciniaceae</taxon>
        <taxon>Puccinia</taxon>
    </lineage>
</organism>
<dbReference type="EMBL" id="PGCI01000616">
    <property type="protein sequence ID" value="PLW24074.1"/>
    <property type="molecule type" value="Genomic_DNA"/>
</dbReference>
<feature type="region of interest" description="Disordered" evidence="1">
    <location>
        <begin position="22"/>
        <end position="54"/>
    </location>
</feature>
<evidence type="ECO:0000256" key="1">
    <source>
        <dbReference type="SAM" id="MobiDB-lite"/>
    </source>
</evidence>
<evidence type="ECO:0000256" key="2">
    <source>
        <dbReference type="SAM" id="SignalP"/>
    </source>
</evidence>
<keyword evidence="2" id="KW-0732">Signal</keyword>
<evidence type="ECO:0000313" key="7">
    <source>
        <dbReference type="Proteomes" id="UP000235392"/>
    </source>
</evidence>
<dbReference type="Proteomes" id="UP000235388">
    <property type="component" value="Unassembled WGS sequence"/>
</dbReference>
<protein>
    <submittedName>
        <fullName evidence="5">Uncharacterized protein</fullName>
    </submittedName>
</protein>
<dbReference type="EMBL" id="PGCI01000106">
    <property type="protein sequence ID" value="PLW40133.1"/>
    <property type="molecule type" value="Genomic_DNA"/>
</dbReference>